<dbReference type="GO" id="GO:0030488">
    <property type="term" value="P:tRNA methylation"/>
    <property type="evidence" value="ECO:0007669"/>
    <property type="project" value="TreeGrafter"/>
</dbReference>
<dbReference type="OrthoDB" id="73997at2759"/>
<feature type="domain" description="tRNA (32-2'-O)-methyltransferase regulator THADA-like TPR repeats region" evidence="4">
    <location>
        <begin position="534"/>
        <end position="792"/>
    </location>
</feature>
<evidence type="ECO:0000313" key="6">
    <source>
        <dbReference type="EMBL" id="PKA50724.1"/>
    </source>
</evidence>
<reference evidence="6 7" key="1">
    <citation type="journal article" date="2017" name="Nature">
        <title>The Apostasia genome and the evolution of orchids.</title>
        <authorList>
            <person name="Zhang G.Q."/>
            <person name="Liu K.W."/>
            <person name="Li Z."/>
            <person name="Lohaus R."/>
            <person name="Hsiao Y.Y."/>
            <person name="Niu S.C."/>
            <person name="Wang J.Y."/>
            <person name="Lin Y.C."/>
            <person name="Xu Q."/>
            <person name="Chen L.J."/>
            <person name="Yoshida K."/>
            <person name="Fujiwara S."/>
            <person name="Wang Z.W."/>
            <person name="Zhang Y.Q."/>
            <person name="Mitsuda N."/>
            <person name="Wang M."/>
            <person name="Liu G.H."/>
            <person name="Pecoraro L."/>
            <person name="Huang H.X."/>
            <person name="Xiao X.J."/>
            <person name="Lin M."/>
            <person name="Wu X.Y."/>
            <person name="Wu W.L."/>
            <person name="Chen Y.Y."/>
            <person name="Chang S.B."/>
            <person name="Sakamoto S."/>
            <person name="Ohme-Takagi M."/>
            <person name="Yagi M."/>
            <person name="Zeng S.J."/>
            <person name="Shen C.Y."/>
            <person name="Yeh C.M."/>
            <person name="Luo Y.B."/>
            <person name="Tsai W.C."/>
            <person name="Van de Peer Y."/>
            <person name="Liu Z.J."/>
        </authorList>
    </citation>
    <scope>NUCLEOTIDE SEQUENCE [LARGE SCALE GENOMIC DNA]</scope>
    <source>
        <strain evidence="7">cv. Shenzhen</strain>
        <tissue evidence="6">Stem</tissue>
    </source>
</reference>
<organism evidence="6 7">
    <name type="scientific">Apostasia shenzhenica</name>
    <dbReference type="NCBI Taxonomy" id="1088818"/>
    <lineage>
        <taxon>Eukaryota</taxon>
        <taxon>Viridiplantae</taxon>
        <taxon>Streptophyta</taxon>
        <taxon>Embryophyta</taxon>
        <taxon>Tracheophyta</taxon>
        <taxon>Spermatophyta</taxon>
        <taxon>Magnoliopsida</taxon>
        <taxon>Liliopsida</taxon>
        <taxon>Asparagales</taxon>
        <taxon>Orchidaceae</taxon>
        <taxon>Apostasioideae</taxon>
        <taxon>Apostasia</taxon>
    </lineage>
</organism>
<gene>
    <name evidence="6" type="ORF">AXF42_Ash017603</name>
</gene>
<evidence type="ECO:0000256" key="1">
    <source>
        <dbReference type="ARBA" id="ARBA00010409"/>
    </source>
</evidence>
<dbReference type="PANTHER" id="PTHR14387:SF0">
    <property type="entry name" value="DUF2428 DOMAIN-CONTAINING PROTEIN"/>
    <property type="match status" value="1"/>
</dbReference>
<evidence type="ECO:0000313" key="7">
    <source>
        <dbReference type="Proteomes" id="UP000236161"/>
    </source>
</evidence>
<dbReference type="InterPro" id="IPR019442">
    <property type="entry name" value="THADA/TRM732_DUF2428"/>
</dbReference>
<dbReference type="PANTHER" id="PTHR14387">
    <property type="entry name" value="THADA/DEATH RECEPTOR INTERACTING PROTEIN"/>
    <property type="match status" value="1"/>
</dbReference>
<dbReference type="InterPro" id="IPR056843">
    <property type="entry name" value="THADA-like_TPR"/>
</dbReference>
<dbReference type="GO" id="GO:0005829">
    <property type="term" value="C:cytosol"/>
    <property type="evidence" value="ECO:0007669"/>
    <property type="project" value="TreeGrafter"/>
</dbReference>
<dbReference type="SUPFAM" id="SSF48371">
    <property type="entry name" value="ARM repeat"/>
    <property type="match status" value="1"/>
</dbReference>
<keyword evidence="7" id="KW-1185">Reference proteome</keyword>
<keyword evidence="2" id="KW-0819">tRNA processing</keyword>
<evidence type="ECO:0000256" key="2">
    <source>
        <dbReference type="ARBA" id="ARBA00022694"/>
    </source>
</evidence>
<feature type="domain" description="tRNA (32-2'-O)-methyltransferase regulator THADA-like C-terminal TPR repeats region" evidence="5">
    <location>
        <begin position="1297"/>
        <end position="1469"/>
    </location>
</feature>
<evidence type="ECO:0000259" key="4">
    <source>
        <dbReference type="Pfam" id="PF25150"/>
    </source>
</evidence>
<accession>A0A2I0A5A7</accession>
<feature type="domain" description="DUF2428" evidence="3">
    <location>
        <begin position="975"/>
        <end position="1295"/>
    </location>
</feature>
<sequence>MSAKWRAMQHRHRYTYNSVIFPKPYIETLDLLPAEIFSSCDFFPRLRDFISLNSTYSQISAVKDLSSSFTELLNSLNADEVVVSTAIRLYLEILFLENSLPLHRTLVSPLTKNKNFLSVICSCFSSFCEEYGDLSTTGKRFLVSRAALSLMGYPKLGFLNEAVEKCSVLVASDIASGLAKVILEIESGSRLSPLVMEQCQDAMSCLYYLLQKYPHKFLDLEESFSIDKIFGVILSVLKSSSFSRDCLVAAGVSFCAAIQARIRAEEVSTFISNVVFGFNGEQGDSMGMVEYLSVELGGFSVLSRLCLLRGILTAIPRDALNTYFKSTDGRIWTILYDAILPEICRYCEKPVDSHFNFHALTVLQICLQQIKTSILADLIDLSGDFVPLSEEMTSRLLRIIWNNLEDPLSQTVKQVHIIFDLLLDIKSSFPSKEYNENNISFLCKVTLDLLCLGARCKGKYVPLASVAKRTGSKSLLKLNPNLLYETTYAYVDDDVCCAATSFLKCFLECLRDECWSHDGIEKGYYTFRKCCLPPLLYGLVFGHSKLRTNLSTYALPAMLEVDSDCIFPILSFLSVGPCVEESILSMDLKLDQRVAGLVALLKVSRALALIEGDIILDPGSSSEPNSFRGFAVICVKGTIVKFHVDWLILALTHADESLRIDAAESLFLNPKTASLPSSLELSLLREAVPLNMRCSSTAFLMKWTSLFRKFFSRVRAALERQMKQRIWQPASCNGGVFVDTNDVTSNLVIHRARDLFDFMMWLSCYLFYSCYASAPYERKTMAMELILIMMNIWPPGQVQVDQKLCPYSEGFTSADSTLSLVGSIIDSWDKLRENSYRILLCFPTPLPGISSDESLNKVVNWAKVLVCSPRVRESDAGALTFRLIFRKYVMELGWEVGLFFSSDTVDSRCDAPLVAYIAALVKWFRDSIEEGERDLSEACKKSFVHGILLTLRYTFEELDWGSEVVTSSRSELKFLLQKLLELIMRVTSLALWVVSADAWYMPYDTDDVDDCKLFCDSSFVLESADSLEQVDAAKILDDNGKPAEHVVMVGCWLAMKEVSLLLGTIVRKIPLPRSSISESSKLDNPLSNETEMVTVEDGMLDLEQLESIGCHFLQVLLKMKHNGAIDKTRAGFTALCNRLLCSNDPRLCKMTEAWMEQLMKRTIAKEQNVDDLLRRSAGIPAAFIAFFLSEPEGTPKKLLPRALSWLIEVAKKVLGRDCVDDKHYNEVSHVCSIEDRSEANRSAPKMRDEGVIPTVHAFNVLRAAFNDTNLAADTSGFCAEALIIAIRSFSSPYWEVRNSACLAYTSLVRRMVGFLNVHKRESARRALTGLEFFHRYPALHSFLSHELEIAAKQLDDGYSANARSSIAKAIHPSLCPILILLSRLKPSLISCGIGDPLDPFLFMPFIQRCRTQCNLRVRVLSSKALIGLVSNEKLQSVLTELAHSLPHKRHQMVPVTFNSIHGILLQLSSLLDNNCRNLTDAVKKDGILGEMVDALTMSSWIGSIRSCPCPMLTSSFLLVLDQMSSIAKSMSSKHIGAVRTLLMKLAFECMDYDDSYDTKLFDPTMVELRRQAAASYFNCFFGSKLEVSDEPLERENFNKSNLNLCKMPANHFSVLELRNRIEPCISNSMYEVRIAAFKKLLLLANFMSGDDKLDEGSTFYIWMKTHLQPSLIRLLADEENPKCIYYMLKIIFTCSTLQASGFNDCDTVFCFWDRLVHLRNSIKRAKTREIILCCMAICTKNFAEMLHNISSIGQSEIHGEIFRGFKSIDSFITLCKLHSAPSEPVNMRRAAAEAIVASGLLKEAIFVASFVSNDYAQSDQAHGTEEELRTRMPEFANLYARRIVDLWFVCIQLLEDEDEVLRKNLAKDVQKFVEFRESDVASQVDRVIELSIGFLSKTFMHWLEYLEYLLRYVLITASSTSFQGDLVRKIFEKEIDNHHEEKLLLCQICCFHLEKLLSPGSGGRDSRKQKLLRIWRLKFSRQLLSLAKSLLATEGERDWIGGIGNHRDAFIPLYANLLCLYVLSLSSENLIHVDELYLPEYLELTRIMKPFLRNPLISNLFSLVIELHERLGISVGSETLQPKHRSPWEVFDPYFLLR</sequence>
<dbReference type="Pfam" id="PF25151">
    <property type="entry name" value="TPR_Trm732_C"/>
    <property type="match status" value="1"/>
</dbReference>
<protein>
    <submittedName>
        <fullName evidence="6">Uncharacterized protein</fullName>
    </submittedName>
</protein>
<proteinExistence type="inferred from homology"/>
<evidence type="ECO:0000259" key="5">
    <source>
        <dbReference type="Pfam" id="PF25151"/>
    </source>
</evidence>
<dbReference type="Pfam" id="PF25150">
    <property type="entry name" value="TPR_Trm732"/>
    <property type="match status" value="1"/>
</dbReference>
<dbReference type="EMBL" id="KZ452018">
    <property type="protein sequence ID" value="PKA50724.1"/>
    <property type="molecule type" value="Genomic_DNA"/>
</dbReference>
<comment type="similarity">
    <text evidence="1">Belongs to the THADA family.</text>
</comment>
<dbReference type="InterPro" id="IPR016024">
    <property type="entry name" value="ARM-type_fold"/>
</dbReference>
<dbReference type="InterPro" id="IPR056842">
    <property type="entry name" value="THADA-like_TPR_C"/>
</dbReference>
<dbReference type="Pfam" id="PF10350">
    <property type="entry name" value="DUF2428"/>
    <property type="match status" value="1"/>
</dbReference>
<dbReference type="Proteomes" id="UP000236161">
    <property type="component" value="Unassembled WGS sequence"/>
</dbReference>
<evidence type="ECO:0000259" key="3">
    <source>
        <dbReference type="Pfam" id="PF10350"/>
    </source>
</evidence>
<dbReference type="STRING" id="1088818.A0A2I0A5A7"/>
<name>A0A2I0A5A7_9ASPA</name>
<dbReference type="InterPro" id="IPR051954">
    <property type="entry name" value="tRNA_methyltransferase_THADA"/>
</dbReference>